<proteinExistence type="predicted"/>
<feature type="domain" description="FtsK" evidence="4">
    <location>
        <begin position="395"/>
        <end position="600"/>
    </location>
</feature>
<dbReference type="EMBL" id="JBHUOG010000002">
    <property type="protein sequence ID" value="MFD2796419.1"/>
    <property type="molecule type" value="Genomic_DNA"/>
</dbReference>
<gene>
    <name evidence="5" type="ORF">ACFS27_22855</name>
</gene>
<feature type="binding site" evidence="3">
    <location>
        <begin position="416"/>
        <end position="423"/>
    </location>
    <ligand>
        <name>ATP</name>
        <dbReference type="ChEBI" id="CHEBI:30616"/>
    </ligand>
</feature>
<comment type="caution">
    <text evidence="5">The sequence shown here is derived from an EMBL/GenBank/DDBJ whole genome shotgun (WGS) entry which is preliminary data.</text>
</comment>
<accession>A0ABW5VXM3</accession>
<dbReference type="InterPro" id="IPR003593">
    <property type="entry name" value="AAA+_ATPase"/>
</dbReference>
<evidence type="ECO:0000259" key="4">
    <source>
        <dbReference type="PROSITE" id="PS50901"/>
    </source>
</evidence>
<name>A0ABW5VXM3_9MICO</name>
<evidence type="ECO:0000256" key="3">
    <source>
        <dbReference type="PROSITE-ProRule" id="PRU00289"/>
    </source>
</evidence>
<reference evidence="6" key="1">
    <citation type="journal article" date="2019" name="Int. J. Syst. Evol. Microbiol.">
        <title>The Global Catalogue of Microorganisms (GCM) 10K type strain sequencing project: providing services to taxonomists for standard genome sequencing and annotation.</title>
        <authorList>
            <consortium name="The Broad Institute Genomics Platform"/>
            <consortium name="The Broad Institute Genome Sequencing Center for Infectious Disease"/>
            <person name="Wu L."/>
            <person name="Ma J."/>
        </authorList>
    </citation>
    <scope>NUCLEOTIDE SEQUENCE [LARGE SCALE GENOMIC DNA]</scope>
    <source>
        <strain evidence="6">CCM 7044</strain>
    </source>
</reference>
<dbReference type="InterPro" id="IPR027417">
    <property type="entry name" value="P-loop_NTPase"/>
</dbReference>
<evidence type="ECO:0000313" key="6">
    <source>
        <dbReference type="Proteomes" id="UP001597479"/>
    </source>
</evidence>
<dbReference type="Gene3D" id="3.40.50.300">
    <property type="entry name" value="P-loop containing nucleotide triphosphate hydrolases"/>
    <property type="match status" value="2"/>
</dbReference>
<dbReference type="InterPro" id="IPR002543">
    <property type="entry name" value="FtsK_dom"/>
</dbReference>
<evidence type="ECO:0000256" key="1">
    <source>
        <dbReference type="ARBA" id="ARBA00022741"/>
    </source>
</evidence>
<dbReference type="SMART" id="SM00382">
    <property type="entry name" value="AAA"/>
    <property type="match status" value="1"/>
</dbReference>
<dbReference type="PROSITE" id="PS50901">
    <property type="entry name" value="FTSK"/>
    <property type="match status" value="1"/>
</dbReference>
<organism evidence="5 6">
    <name type="scientific">Promicromonospora vindobonensis</name>
    <dbReference type="NCBI Taxonomy" id="195748"/>
    <lineage>
        <taxon>Bacteria</taxon>
        <taxon>Bacillati</taxon>
        <taxon>Actinomycetota</taxon>
        <taxon>Actinomycetes</taxon>
        <taxon>Micrococcales</taxon>
        <taxon>Promicromonosporaceae</taxon>
        <taxon>Promicromonospora</taxon>
    </lineage>
</organism>
<evidence type="ECO:0000256" key="2">
    <source>
        <dbReference type="ARBA" id="ARBA00022840"/>
    </source>
</evidence>
<dbReference type="Proteomes" id="UP001597479">
    <property type="component" value="Unassembled WGS sequence"/>
</dbReference>
<dbReference type="PANTHER" id="PTHR22683:SF41">
    <property type="entry name" value="DNA TRANSLOCASE FTSK"/>
    <property type="match status" value="1"/>
</dbReference>
<dbReference type="InterPro" id="IPR050206">
    <property type="entry name" value="FtsK/SpoIIIE/SftA"/>
</dbReference>
<sequence>MSHQVPASTEAAGVTPVQDARSVRELEAQLRALAGAARQLGIDGQHVMDSEVTQARRALNDVERADDASVGPETAAAGEAYTAMAPGLRLAADRLAPGSAGSDPSDEVWAAGGSPAGAHWPGSVRVGVLDATDVPVVLPLLGTAGWAVMPAVDDETWQPEDREAALQVVQQAVLRLATASEPFGVRVETFDPQVTGTVGVLGGVTRRFPQVVAPAVHDLSGLRPMLSSLVETSSARATRMAQAGLTRFAELQARSRRADPHRVVVVLDYPRGIDERSNQDLLRLAASGASRGITLLVTFDHSADAAPGVDPDLLLDHLDAIVTTGDLLVADQLPGVPVLRDDPIRQITAVCDAVVARTEAAELPTIPFTETLPPRGRWWTPVGDGLEAVIGFADADPVVVRLRSANPPLPHLLVAGAVGQGKSNLLLTVIHGLAARYSPDDLEMYLLDFKHGVEFARLGPATGRDVFLPHAKVLGIHADRTFGVAVLRHLTEELARRSEVFKAYDAVDISDLPAGPNRPPRLLVVLDEFQVLVDGDDDLATEAVTLLERLARLGRAYGVHLILATQTLDGTARLTAKRDAILGQIPVRLALKTTAADSQVILGPGNLAAAQLEFRGQVIVNANYGAPDDNLRAQVAYADHEILAALRGDLWQRAGSSDAVPPRVFHLAQPAHLPTALARQLPVTGPDGVAAWAGLPVAVTETPAAIPVRPEPGAGVLVLGDGPAEGVGVLTGLVLSTILAAPPESRPKVVLLAPVAAGRASDAVAEEGTRALVEVLWAAGADVEHLKSPEAVTGRIMDLRTQIASDAVDGPTLLVTIGLHALPGLKEAPPGLFETPAAALDDVVRRGPAAGIVTFGWWNRLHAVTDVLGYDHANLTGYLFLRHPVDGVRSALGMPLLTWASEPARALVWDGIGPEPVQVVPFAPLTADDVEHVARHIRSEDPEGGVR</sequence>
<protein>
    <submittedName>
        <fullName evidence="5">FtsK/SpoIIIE domain-containing protein</fullName>
    </submittedName>
</protein>
<dbReference type="Pfam" id="PF01580">
    <property type="entry name" value="FtsK_SpoIIIE"/>
    <property type="match status" value="1"/>
</dbReference>
<keyword evidence="1 3" id="KW-0547">Nucleotide-binding</keyword>
<evidence type="ECO:0000313" key="5">
    <source>
        <dbReference type="EMBL" id="MFD2796419.1"/>
    </source>
</evidence>
<dbReference type="RefSeq" id="WP_377187966.1">
    <property type="nucleotide sequence ID" value="NZ_JBHUOG010000002.1"/>
</dbReference>
<keyword evidence="6" id="KW-1185">Reference proteome</keyword>
<keyword evidence="2 3" id="KW-0067">ATP-binding</keyword>
<dbReference type="SUPFAM" id="SSF52540">
    <property type="entry name" value="P-loop containing nucleoside triphosphate hydrolases"/>
    <property type="match status" value="1"/>
</dbReference>
<dbReference type="PANTHER" id="PTHR22683">
    <property type="entry name" value="SPORULATION PROTEIN RELATED"/>
    <property type="match status" value="1"/>
</dbReference>